<accession>A0A7W3IJ32</accession>
<dbReference type="AlphaFoldDB" id="A0A7W3IJ32"/>
<evidence type="ECO:0008006" key="4">
    <source>
        <dbReference type="Google" id="ProtNLM"/>
    </source>
</evidence>
<dbReference type="EMBL" id="JACGXS010000004">
    <property type="protein sequence ID" value="MBA8682234.1"/>
    <property type="molecule type" value="Genomic_DNA"/>
</dbReference>
<dbReference type="RefSeq" id="WP_182339362.1">
    <property type="nucleotide sequence ID" value="NZ_JACGXS010000004.1"/>
</dbReference>
<feature type="chain" id="PRO_5031003270" description="PepSY domain-containing protein" evidence="1">
    <location>
        <begin position="28"/>
        <end position="131"/>
    </location>
</feature>
<evidence type="ECO:0000313" key="3">
    <source>
        <dbReference type="Proteomes" id="UP000547058"/>
    </source>
</evidence>
<comment type="caution">
    <text evidence="2">The sequence shown here is derived from an EMBL/GenBank/DDBJ whole genome shotgun (WGS) entry which is preliminary data.</text>
</comment>
<proteinExistence type="predicted"/>
<name>A0A7W3IJ32_9GAMM</name>
<sequence length="131" mass="13871">MAIKPTRILPPLALGVVLGLTASAAIAEPSNKWRIDFENRSQVAGEIELSLTPKGGQATNVTVPIPAATNDEAAAVLVSNALSSTFGAEVYEVEIDDGDDVLVRANDGIRNFDLDIVRNTADGLRVELDKE</sequence>
<feature type="signal peptide" evidence="1">
    <location>
        <begin position="1"/>
        <end position="27"/>
    </location>
</feature>
<keyword evidence="3" id="KW-1185">Reference proteome</keyword>
<organism evidence="2 3">
    <name type="scientific">Stenotrophomonas tumulicola</name>
    <dbReference type="NCBI Taxonomy" id="1685415"/>
    <lineage>
        <taxon>Bacteria</taxon>
        <taxon>Pseudomonadati</taxon>
        <taxon>Pseudomonadota</taxon>
        <taxon>Gammaproteobacteria</taxon>
        <taxon>Lysobacterales</taxon>
        <taxon>Lysobacteraceae</taxon>
        <taxon>Stenotrophomonas</taxon>
    </lineage>
</organism>
<evidence type="ECO:0000313" key="2">
    <source>
        <dbReference type="EMBL" id="MBA8682234.1"/>
    </source>
</evidence>
<reference evidence="2 3" key="1">
    <citation type="submission" date="2020-08" db="EMBL/GenBank/DDBJ databases">
        <title>Stenotrophomonas tumulicola JCM 30961.</title>
        <authorList>
            <person name="Deng Y."/>
        </authorList>
    </citation>
    <scope>NUCLEOTIDE SEQUENCE [LARGE SCALE GENOMIC DNA]</scope>
    <source>
        <strain evidence="2 3">JCM 30961</strain>
    </source>
</reference>
<dbReference type="Proteomes" id="UP000547058">
    <property type="component" value="Unassembled WGS sequence"/>
</dbReference>
<protein>
    <recommendedName>
        <fullName evidence="4">PepSY domain-containing protein</fullName>
    </recommendedName>
</protein>
<gene>
    <name evidence="2" type="ORF">H4O11_10480</name>
</gene>
<evidence type="ECO:0000256" key="1">
    <source>
        <dbReference type="SAM" id="SignalP"/>
    </source>
</evidence>
<keyword evidence="1" id="KW-0732">Signal</keyword>